<keyword evidence="1" id="KW-0175">Coiled coil</keyword>
<sequence length="333" mass="36362">MSAADNKRSIIVGIFVFLAIAIFIASVLILGGQQKRFIKSVAVTAVFDDVEGMKIGNNVWFSGVKIGNVKDIHFYGTDQVEVVMNIEESSQKYIRKDAMARISSESLIGNKIIEIFGGSQQAPEIANGDRLKSQANLNTDDIMKTLQENNKNFVGITSNISELSARLVKGEGTMGALLTDSTLALNFKAMIASLEQTSANTVRASNALTQFTSKLNTKGGLANELLTDTAVFNQLQSSVAEMQKATKAASQMAANLQETSTKLNDNNNAVGVLLNDEKFANQLQSTMQNLETGSQKLDENMKALQQNFLLRGYFKKQAKENKKLQEQQTDSIN</sequence>
<feature type="coiled-coil region" evidence="1">
    <location>
        <begin position="280"/>
        <end position="307"/>
    </location>
</feature>
<dbReference type="EMBL" id="QMDV01000002">
    <property type="protein sequence ID" value="RAU83403.1"/>
    <property type="molecule type" value="Genomic_DNA"/>
</dbReference>
<evidence type="ECO:0000256" key="2">
    <source>
        <dbReference type="SAM" id="Phobius"/>
    </source>
</evidence>
<dbReference type="OrthoDB" id="9771725at2"/>
<feature type="transmembrane region" description="Helical" evidence="2">
    <location>
        <begin position="12"/>
        <end position="31"/>
    </location>
</feature>
<dbReference type="InterPro" id="IPR052336">
    <property type="entry name" value="MlaD_Phospholipid_Transporter"/>
</dbReference>
<comment type="caution">
    <text evidence="4">The sequence shown here is derived from an EMBL/GenBank/DDBJ whole genome shotgun (WGS) entry which is preliminary data.</text>
</comment>
<dbReference type="RefSeq" id="WP_112305552.1">
    <property type="nucleotide sequence ID" value="NZ_QMDV01000002.1"/>
</dbReference>
<dbReference type="PANTHER" id="PTHR33371">
    <property type="entry name" value="INTERMEMBRANE PHOSPHOLIPID TRANSPORT SYSTEM BINDING PROTEIN MLAD-RELATED"/>
    <property type="match status" value="1"/>
</dbReference>
<organism evidence="4 5">
    <name type="scientific">Pontibacter arcticus</name>
    <dbReference type="NCBI Taxonomy" id="2080288"/>
    <lineage>
        <taxon>Bacteria</taxon>
        <taxon>Pseudomonadati</taxon>
        <taxon>Bacteroidota</taxon>
        <taxon>Cytophagia</taxon>
        <taxon>Cytophagales</taxon>
        <taxon>Hymenobacteraceae</taxon>
        <taxon>Pontibacter</taxon>
    </lineage>
</organism>
<evidence type="ECO:0000313" key="4">
    <source>
        <dbReference type="EMBL" id="RAU83403.1"/>
    </source>
</evidence>
<reference evidence="4 5" key="2">
    <citation type="submission" date="2018-07" db="EMBL/GenBank/DDBJ databases">
        <title>Pontibacter sp. 2b14 genomic sequence and assembly.</title>
        <authorList>
            <person name="Du Z.-J."/>
        </authorList>
    </citation>
    <scope>NUCLEOTIDE SEQUENCE [LARGE SCALE GENOMIC DNA]</scope>
    <source>
        <strain evidence="4 5">2b14</strain>
    </source>
</reference>
<feature type="domain" description="Mce/MlaD" evidence="3">
    <location>
        <begin position="41"/>
        <end position="115"/>
    </location>
</feature>
<protein>
    <submittedName>
        <fullName evidence="4">MCE family protein</fullName>
    </submittedName>
</protein>
<evidence type="ECO:0000256" key="1">
    <source>
        <dbReference type="SAM" id="Coils"/>
    </source>
</evidence>
<dbReference type="AlphaFoldDB" id="A0A364RGK5"/>
<keyword evidence="2" id="KW-1133">Transmembrane helix</keyword>
<accession>A0A364RGK5</accession>
<dbReference type="Pfam" id="PF02470">
    <property type="entry name" value="MlaD"/>
    <property type="match status" value="1"/>
</dbReference>
<dbReference type="Proteomes" id="UP000251692">
    <property type="component" value="Unassembled WGS sequence"/>
</dbReference>
<reference evidence="4 5" key="1">
    <citation type="submission" date="2018-06" db="EMBL/GenBank/DDBJ databases">
        <authorList>
            <person name="Liu Z.-W."/>
        </authorList>
    </citation>
    <scope>NUCLEOTIDE SEQUENCE [LARGE SCALE GENOMIC DNA]</scope>
    <source>
        <strain evidence="4 5">2b14</strain>
    </source>
</reference>
<dbReference type="InterPro" id="IPR003399">
    <property type="entry name" value="Mce/MlaD"/>
</dbReference>
<name>A0A364RGK5_9BACT</name>
<evidence type="ECO:0000313" key="5">
    <source>
        <dbReference type="Proteomes" id="UP000251692"/>
    </source>
</evidence>
<keyword evidence="5" id="KW-1185">Reference proteome</keyword>
<keyword evidence="2" id="KW-0812">Transmembrane</keyword>
<evidence type="ECO:0000259" key="3">
    <source>
        <dbReference type="Pfam" id="PF02470"/>
    </source>
</evidence>
<proteinExistence type="predicted"/>
<gene>
    <name evidence="4" type="ORF">DP923_09395</name>
</gene>
<keyword evidence="2" id="KW-0472">Membrane</keyword>
<dbReference type="PANTHER" id="PTHR33371:SF4">
    <property type="entry name" value="INTERMEMBRANE PHOSPHOLIPID TRANSPORT SYSTEM BINDING PROTEIN MLAD"/>
    <property type="match status" value="1"/>
</dbReference>